<protein>
    <submittedName>
        <fullName evidence="1">Uncharacterized protein</fullName>
    </submittedName>
</protein>
<organism evidence="1 2">
    <name type="scientific">Deinococcus aetherius</name>
    <dbReference type="NCBI Taxonomy" id="200252"/>
    <lineage>
        <taxon>Bacteria</taxon>
        <taxon>Thermotogati</taxon>
        <taxon>Deinococcota</taxon>
        <taxon>Deinococci</taxon>
        <taxon>Deinococcales</taxon>
        <taxon>Deinococcaceae</taxon>
        <taxon>Deinococcus</taxon>
    </lineage>
</organism>
<name>A0ABM8AL11_9DEIO</name>
<dbReference type="EMBL" id="AP026563">
    <property type="protein sequence ID" value="BDP44517.1"/>
    <property type="molecule type" value="Genomic_DNA"/>
</dbReference>
<reference evidence="1" key="1">
    <citation type="submission" date="2022-07" db="EMBL/GenBank/DDBJ databases">
        <title>Complete Genome Sequence of the Radioresistant Bacterium Deinococcus aetherius ST0316, Isolated from the Air Dust collected in Lower Stratosphere above Japan.</title>
        <authorList>
            <person name="Satoh K."/>
            <person name="Hagiwara K."/>
            <person name="Katsumata K."/>
            <person name="Kubo A."/>
            <person name="Yokobori S."/>
            <person name="Yamagishi A."/>
            <person name="Oono Y."/>
            <person name="Narumi I."/>
        </authorList>
    </citation>
    <scope>NUCLEOTIDE SEQUENCE</scope>
    <source>
        <strain evidence="1">ST0316</strain>
        <plasmid evidence="1">pDAETH-3</plasmid>
    </source>
</reference>
<evidence type="ECO:0000313" key="1">
    <source>
        <dbReference type="EMBL" id="BDP44517.1"/>
    </source>
</evidence>
<accession>A0ABM8AL11</accession>
<evidence type="ECO:0000313" key="2">
    <source>
        <dbReference type="Proteomes" id="UP001064971"/>
    </source>
</evidence>
<keyword evidence="1" id="KW-0614">Plasmid</keyword>
<gene>
    <name evidence="1" type="ORF">DAETH_44860</name>
</gene>
<proteinExistence type="predicted"/>
<dbReference type="RefSeq" id="WP_264778768.1">
    <property type="nucleotide sequence ID" value="NZ_AP026563.1"/>
</dbReference>
<geneLocation type="plasmid" evidence="1 2">
    <name>pDAETH-3</name>
</geneLocation>
<keyword evidence="2" id="KW-1185">Reference proteome</keyword>
<dbReference type="Proteomes" id="UP001064971">
    <property type="component" value="Plasmid pDAETH-3"/>
</dbReference>
<sequence length="177" mass="19399">MPSTLPLAVLYHGIPWQAVALAEGPPHPADALRRLTHPGAHPLLLTAQAPPPSHGDHLTLQGQVFRYERGEFLGVGVSPLLQLALHTQVPVTAPPDVWPQLQEALDTYPGAYALPHLQRLLLSRRFSLTLGPDLHLILAALQTRQERQLARLLDGLHLLEVQSDPGQIGSQLDLVFR</sequence>